<gene>
    <name evidence="2" type="ORF">RYX45_19330</name>
</gene>
<keyword evidence="1" id="KW-1133">Transmembrane helix</keyword>
<accession>A0AAJ2U5F1</accession>
<sequence length="312" mass="35064">MKQTRTLTEGAILGALFVSLLAITLYVPFAAYLTMWALPLPFILFVVRRGLKPGFMLVAVAILLSFMIAGVIGVPGALFFGSAGLVIGELYRRKLAPFNVLIGGSLIYMLNMLLVYVGLSLVMDENPISFMSDLLREQIRLAESTLITIGQDPADSLAPMYEMADMIVHLVPIMIIMSGIALAVLTVLLATLILRRLGTKIEKFPPFRDWQFPKSFLWYYLIVMILLLVGQEEGSTMYIIVWNLLPLLEIVMMVQGFAFIFYYCYHKKVNKALPIIIVIVTLIINPLTQLIRILGIIDLGFDLRKRIKSEKK</sequence>
<feature type="transmembrane region" description="Helical" evidence="1">
    <location>
        <begin position="166"/>
        <end position="194"/>
    </location>
</feature>
<feature type="transmembrane region" description="Helical" evidence="1">
    <location>
        <begin position="100"/>
        <end position="123"/>
    </location>
</feature>
<keyword evidence="1" id="KW-0472">Membrane</keyword>
<protein>
    <submittedName>
        <fullName evidence="2">DUF2232 domain-containing protein</fullName>
    </submittedName>
</protein>
<comment type="caution">
    <text evidence="2">The sequence shown here is derived from an EMBL/GenBank/DDBJ whole genome shotgun (WGS) entry which is preliminary data.</text>
</comment>
<dbReference type="EMBL" id="JAWJAY010000011">
    <property type="protein sequence ID" value="MDV2887342.1"/>
    <property type="molecule type" value="Genomic_DNA"/>
</dbReference>
<feature type="transmembrane region" description="Helical" evidence="1">
    <location>
        <begin position="55"/>
        <end position="88"/>
    </location>
</feature>
<feature type="transmembrane region" description="Helical" evidence="1">
    <location>
        <begin position="12"/>
        <end position="35"/>
    </location>
</feature>
<name>A0AAJ2U5F1_ALKPS</name>
<dbReference type="Proteomes" id="UP001285636">
    <property type="component" value="Unassembled WGS sequence"/>
</dbReference>
<dbReference type="InterPro" id="IPR018710">
    <property type="entry name" value="DUF2232"/>
</dbReference>
<evidence type="ECO:0000313" key="3">
    <source>
        <dbReference type="Proteomes" id="UP001285636"/>
    </source>
</evidence>
<dbReference type="Pfam" id="PF09991">
    <property type="entry name" value="DUF2232"/>
    <property type="match status" value="1"/>
</dbReference>
<dbReference type="AlphaFoldDB" id="A0AAJ2U5F1"/>
<keyword evidence="1" id="KW-0812">Transmembrane</keyword>
<organism evidence="2 3">
    <name type="scientific">Alkalihalophilus pseudofirmus</name>
    <name type="common">Bacillus pseudofirmus</name>
    <dbReference type="NCBI Taxonomy" id="79885"/>
    <lineage>
        <taxon>Bacteria</taxon>
        <taxon>Bacillati</taxon>
        <taxon>Bacillota</taxon>
        <taxon>Bacilli</taxon>
        <taxon>Bacillales</taxon>
        <taxon>Bacillaceae</taxon>
        <taxon>Alkalihalophilus</taxon>
    </lineage>
</organism>
<feature type="transmembrane region" description="Helical" evidence="1">
    <location>
        <begin position="215"/>
        <end position="231"/>
    </location>
</feature>
<proteinExistence type="predicted"/>
<evidence type="ECO:0000313" key="2">
    <source>
        <dbReference type="EMBL" id="MDV2887342.1"/>
    </source>
</evidence>
<feature type="transmembrane region" description="Helical" evidence="1">
    <location>
        <begin position="272"/>
        <end position="297"/>
    </location>
</feature>
<dbReference type="RefSeq" id="WP_323467670.1">
    <property type="nucleotide sequence ID" value="NZ_CP144224.1"/>
</dbReference>
<evidence type="ECO:0000256" key="1">
    <source>
        <dbReference type="SAM" id="Phobius"/>
    </source>
</evidence>
<dbReference type="PANTHER" id="PTHR41324:SF1">
    <property type="entry name" value="DUF2232 DOMAIN-CONTAINING PROTEIN"/>
    <property type="match status" value="1"/>
</dbReference>
<reference evidence="2" key="1">
    <citation type="submission" date="2023-10" db="EMBL/GenBank/DDBJ databases">
        <title>Screening of Alkalihalophilus pseudofirmusBZ-TG-HK211 and Its Alleviation of Salt Stress on Rapeseed Growth.</title>
        <authorList>
            <person name="Zhao B."/>
            <person name="Guo T."/>
        </authorList>
    </citation>
    <scope>NUCLEOTIDE SEQUENCE</scope>
    <source>
        <strain evidence="2">BZ-TG-HK211</strain>
    </source>
</reference>
<feature type="transmembrane region" description="Helical" evidence="1">
    <location>
        <begin position="237"/>
        <end position="265"/>
    </location>
</feature>
<dbReference type="PANTHER" id="PTHR41324">
    <property type="entry name" value="MEMBRANE PROTEIN-RELATED"/>
    <property type="match status" value="1"/>
</dbReference>